<evidence type="ECO:0000313" key="1">
    <source>
        <dbReference type="EMBL" id="MBX23293.1"/>
    </source>
</evidence>
<dbReference type="EMBL" id="GGEC01042809">
    <property type="protein sequence ID" value="MBX23293.1"/>
    <property type="molecule type" value="Transcribed_RNA"/>
</dbReference>
<organism evidence="1">
    <name type="scientific">Rhizophora mucronata</name>
    <name type="common">Asiatic mangrove</name>
    <dbReference type="NCBI Taxonomy" id="61149"/>
    <lineage>
        <taxon>Eukaryota</taxon>
        <taxon>Viridiplantae</taxon>
        <taxon>Streptophyta</taxon>
        <taxon>Embryophyta</taxon>
        <taxon>Tracheophyta</taxon>
        <taxon>Spermatophyta</taxon>
        <taxon>Magnoliopsida</taxon>
        <taxon>eudicotyledons</taxon>
        <taxon>Gunneridae</taxon>
        <taxon>Pentapetalae</taxon>
        <taxon>rosids</taxon>
        <taxon>fabids</taxon>
        <taxon>Malpighiales</taxon>
        <taxon>Rhizophoraceae</taxon>
        <taxon>Rhizophora</taxon>
    </lineage>
</organism>
<accession>A0A2P2LZA8</accession>
<reference evidence="1" key="1">
    <citation type="submission" date="2018-02" db="EMBL/GenBank/DDBJ databases">
        <title>Rhizophora mucronata_Transcriptome.</title>
        <authorList>
            <person name="Meera S.P."/>
            <person name="Sreeshan A."/>
            <person name="Augustine A."/>
        </authorList>
    </citation>
    <scope>NUCLEOTIDE SEQUENCE</scope>
    <source>
        <tissue evidence="1">Leaf</tissue>
    </source>
</reference>
<protein>
    <submittedName>
        <fullName evidence="1">Uncharacterized protein</fullName>
    </submittedName>
</protein>
<dbReference type="AlphaFoldDB" id="A0A2P2LZA8"/>
<name>A0A2P2LZA8_RHIMU</name>
<sequence length="62" mass="6964">MEIYSSIYLSIYASLSISFSLSFSENMNVIVCDDIIAMLVDVNESILVMSICCLFHSLFTLN</sequence>
<proteinExistence type="predicted"/>